<feature type="domain" description="HECT" evidence="3">
    <location>
        <begin position="181"/>
        <end position="511"/>
    </location>
</feature>
<dbReference type="SMART" id="SM00119">
    <property type="entry name" value="HECTc"/>
    <property type="match status" value="1"/>
</dbReference>
<dbReference type="GO" id="GO:0004842">
    <property type="term" value="F:ubiquitin-protein transferase activity"/>
    <property type="evidence" value="ECO:0007669"/>
    <property type="project" value="InterPro"/>
</dbReference>
<dbReference type="SUPFAM" id="SSF56204">
    <property type="entry name" value="Hect, E3 ligase catalytic domain"/>
    <property type="match status" value="1"/>
</dbReference>
<dbReference type="AlphaFoldDB" id="A0A1J4J3L0"/>
<evidence type="ECO:0000313" key="5">
    <source>
        <dbReference type="Proteomes" id="UP000179807"/>
    </source>
</evidence>
<dbReference type="RefSeq" id="XP_068347083.1">
    <property type="nucleotide sequence ID" value="XM_068512887.1"/>
</dbReference>
<dbReference type="PROSITE" id="PS50237">
    <property type="entry name" value="HECT"/>
    <property type="match status" value="1"/>
</dbReference>
<dbReference type="EMBL" id="MLAK01001362">
    <property type="protein sequence ID" value="OHS93946.1"/>
    <property type="molecule type" value="Genomic_DNA"/>
</dbReference>
<dbReference type="PANTHER" id="PTHR46654:SF1">
    <property type="entry name" value="E3 UBIQUITIN-PROTEIN LIGASE HECTD3"/>
    <property type="match status" value="1"/>
</dbReference>
<name>A0A1J4J3L0_9EUKA</name>
<accession>A0A1J4J3L0</accession>
<dbReference type="Pfam" id="PF00632">
    <property type="entry name" value="HECT"/>
    <property type="match status" value="1"/>
</dbReference>
<feature type="active site" description="Glycyl thioester intermediate" evidence="2">
    <location>
        <position position="488"/>
    </location>
</feature>
<dbReference type="GO" id="GO:0005737">
    <property type="term" value="C:cytoplasm"/>
    <property type="evidence" value="ECO:0007669"/>
    <property type="project" value="TreeGrafter"/>
</dbReference>
<dbReference type="InterPro" id="IPR042469">
    <property type="entry name" value="HECTD3"/>
</dbReference>
<dbReference type="Gene3D" id="3.30.2410.10">
    <property type="entry name" value="Hect, E3 ligase catalytic domain"/>
    <property type="match status" value="1"/>
</dbReference>
<evidence type="ECO:0000313" key="4">
    <source>
        <dbReference type="EMBL" id="OHS93946.1"/>
    </source>
</evidence>
<dbReference type="PANTHER" id="PTHR46654">
    <property type="entry name" value="E3 UBIQUITIN-PROTEIN LIGASE HECTD3"/>
    <property type="match status" value="1"/>
</dbReference>
<reference evidence="4" key="1">
    <citation type="submission" date="2016-10" db="EMBL/GenBank/DDBJ databases">
        <authorList>
            <person name="Benchimol M."/>
            <person name="Almeida L.G."/>
            <person name="Vasconcelos A.T."/>
            <person name="Perreira-Neves A."/>
            <person name="Rosa I.A."/>
            <person name="Tasca T."/>
            <person name="Bogo M.R."/>
            <person name="de Souza W."/>
        </authorList>
    </citation>
    <scope>NUCLEOTIDE SEQUENCE [LARGE SCALE GENOMIC DNA]</scope>
    <source>
        <strain evidence="4">K</strain>
    </source>
</reference>
<dbReference type="Proteomes" id="UP000179807">
    <property type="component" value="Unassembled WGS sequence"/>
</dbReference>
<protein>
    <recommendedName>
        <fullName evidence="3">HECT domain-containing protein</fullName>
    </recommendedName>
</protein>
<gene>
    <name evidence="4" type="ORF">TRFO_39881</name>
</gene>
<dbReference type="InterPro" id="IPR000569">
    <property type="entry name" value="HECT_dom"/>
</dbReference>
<sequence>MGASLSSQTKASTKLKKIVDEQYLLPRNLFVFFEQFTRKQMKPTKTDAKVEPQLSNDKNRFKLSHTQLVSNRILQDVPPPLLTARVELIKQLNSSVTQLLKCVDLGDSQVLSAAVIAAKSAIATSYKLELFRRRVMTHLDEDPRLNLRFNRSRAALHMINPTHPDAMPLLKQLIEQVPKRSLNALKRDSVPWHVDLLGEGATDAGGPARDLFTQTCLEIMHPSTGLFIMTPNKRAMEGPNQELLIPNSHAVSPVQQQMFIYSGVLMTIAFISRLPQPFKFAEFVWAHFTGANMTIEDIYSVDKPFETLMKQIEKGEIDEAELEKCPRTFTVINSHGDSIELFPGGGGVRVTVERLPEYTQMCKKYRLREMKQQLDWLKEGISYFFPPDALFLLSPWELELIVCGDNSVPVSELKKHCRFDSKDKSSKMLWQVLESFSAEERMLFIKFATGRMGLPPPGSKWHSDLTITWVQSNVRDDVSMPLPTAATCSSTIRIPRYSTPEWMAKKIRAAILFGVDIDTDRQVNFADIVQLS</sequence>
<dbReference type="InterPro" id="IPR035983">
    <property type="entry name" value="Hect_E3_ubiquitin_ligase"/>
</dbReference>
<dbReference type="VEuPathDB" id="TrichDB:TRFO_39881"/>
<evidence type="ECO:0000259" key="3">
    <source>
        <dbReference type="PROSITE" id="PS50237"/>
    </source>
</evidence>
<dbReference type="GeneID" id="94847591"/>
<dbReference type="Gene3D" id="3.30.2160.10">
    <property type="entry name" value="Hect, E3 ligase catalytic domain"/>
    <property type="match status" value="1"/>
</dbReference>
<keyword evidence="1 2" id="KW-0833">Ubl conjugation pathway</keyword>
<evidence type="ECO:0000256" key="1">
    <source>
        <dbReference type="ARBA" id="ARBA00022786"/>
    </source>
</evidence>
<comment type="caution">
    <text evidence="4">The sequence shown here is derived from an EMBL/GenBank/DDBJ whole genome shotgun (WGS) entry which is preliminary data.</text>
</comment>
<proteinExistence type="predicted"/>
<dbReference type="Gene3D" id="3.90.1750.10">
    <property type="entry name" value="Hect, E3 ligase catalytic domains"/>
    <property type="match status" value="1"/>
</dbReference>
<dbReference type="OrthoDB" id="239701at2759"/>
<organism evidence="4 5">
    <name type="scientific">Tritrichomonas foetus</name>
    <dbReference type="NCBI Taxonomy" id="1144522"/>
    <lineage>
        <taxon>Eukaryota</taxon>
        <taxon>Metamonada</taxon>
        <taxon>Parabasalia</taxon>
        <taxon>Tritrichomonadida</taxon>
        <taxon>Tritrichomonadidae</taxon>
        <taxon>Tritrichomonas</taxon>
    </lineage>
</organism>
<evidence type="ECO:0000256" key="2">
    <source>
        <dbReference type="PROSITE-ProRule" id="PRU00104"/>
    </source>
</evidence>
<keyword evidence="5" id="KW-1185">Reference proteome</keyword>